<dbReference type="EMBL" id="FOBH01000005">
    <property type="protein sequence ID" value="SEL12656.1"/>
    <property type="molecule type" value="Genomic_DNA"/>
</dbReference>
<dbReference type="AlphaFoldDB" id="A0A1H7MMX1"/>
<keyword evidence="2" id="KW-1185">Reference proteome</keyword>
<evidence type="ECO:0000313" key="1">
    <source>
        <dbReference type="EMBL" id="SEL12656.1"/>
    </source>
</evidence>
<dbReference type="OrthoDB" id="9794260at2"/>
<organism evidence="1 2">
    <name type="scientific">Nitrosovibrio tenuis</name>
    <dbReference type="NCBI Taxonomy" id="1233"/>
    <lineage>
        <taxon>Bacteria</taxon>
        <taxon>Pseudomonadati</taxon>
        <taxon>Pseudomonadota</taxon>
        <taxon>Betaproteobacteria</taxon>
        <taxon>Nitrosomonadales</taxon>
        <taxon>Nitrosomonadaceae</taxon>
        <taxon>Nitrosovibrio</taxon>
    </lineage>
</organism>
<sequence>MKYLRAHPAAADTVDGIIQWWLPIQRYETAKDVIQKALDDLIKQGTVDYVDTGNGRRIFRLAQHRDGIEPTENEEVP</sequence>
<dbReference type="RefSeq" id="WP_090828600.1">
    <property type="nucleotide sequence ID" value="NZ_FOBH01000005.1"/>
</dbReference>
<dbReference type="Proteomes" id="UP000198620">
    <property type="component" value="Unassembled WGS sequence"/>
</dbReference>
<name>A0A1H7MMX1_9PROT</name>
<reference evidence="1 2" key="1">
    <citation type="submission" date="2016-10" db="EMBL/GenBank/DDBJ databases">
        <authorList>
            <person name="de Groot N.N."/>
        </authorList>
    </citation>
    <scope>NUCLEOTIDE SEQUENCE [LARGE SCALE GENOMIC DNA]</scope>
    <source>
        <strain evidence="1 2">Nv1</strain>
    </source>
</reference>
<protein>
    <submittedName>
        <fullName evidence="1">Uncharacterized protein</fullName>
    </submittedName>
</protein>
<gene>
    <name evidence="1" type="ORF">SAMN05216387_105149</name>
</gene>
<proteinExistence type="predicted"/>
<evidence type="ECO:0000313" key="2">
    <source>
        <dbReference type="Proteomes" id="UP000198620"/>
    </source>
</evidence>
<accession>A0A1H7MMX1</accession>